<keyword evidence="2" id="KW-0732">Signal</keyword>
<sequence>MMKLSRPVHATILTLLLLACHRFQLSDCAKPSSWTPREKKAAVFPSAHRHDAEDDAHLPSMERPMVGDVVEKTNDAAARAAPSSDATTPVQQGKEEEGVGSGPWQQQRTGALRRAALLLLRSRLPRRFLAAASGVESGTDGAGLSCHSYNPKIHCPPPPAGKP</sequence>
<feature type="region of interest" description="Disordered" evidence="1">
    <location>
        <begin position="73"/>
        <end position="107"/>
    </location>
</feature>
<proteinExistence type="predicted"/>
<dbReference type="AlphaFoldDB" id="A0A811MFM9"/>
<keyword evidence="4" id="KW-1185">Reference proteome</keyword>
<evidence type="ECO:0000313" key="3">
    <source>
        <dbReference type="EMBL" id="CAD6206403.1"/>
    </source>
</evidence>
<dbReference type="PROSITE" id="PS51257">
    <property type="entry name" value="PROKAR_LIPOPROTEIN"/>
    <property type="match status" value="1"/>
</dbReference>
<evidence type="ECO:0000313" key="4">
    <source>
        <dbReference type="Proteomes" id="UP000604825"/>
    </source>
</evidence>
<protein>
    <submittedName>
        <fullName evidence="3">Uncharacterized protein</fullName>
    </submittedName>
</protein>
<feature type="compositionally biased region" description="Low complexity" evidence="1">
    <location>
        <begin position="75"/>
        <end position="89"/>
    </location>
</feature>
<accession>A0A811MFM9</accession>
<organism evidence="3 4">
    <name type="scientific">Miscanthus lutarioriparius</name>
    <dbReference type="NCBI Taxonomy" id="422564"/>
    <lineage>
        <taxon>Eukaryota</taxon>
        <taxon>Viridiplantae</taxon>
        <taxon>Streptophyta</taxon>
        <taxon>Embryophyta</taxon>
        <taxon>Tracheophyta</taxon>
        <taxon>Spermatophyta</taxon>
        <taxon>Magnoliopsida</taxon>
        <taxon>Liliopsida</taxon>
        <taxon>Poales</taxon>
        <taxon>Poaceae</taxon>
        <taxon>PACMAD clade</taxon>
        <taxon>Panicoideae</taxon>
        <taxon>Andropogonodae</taxon>
        <taxon>Andropogoneae</taxon>
        <taxon>Saccharinae</taxon>
        <taxon>Miscanthus</taxon>
    </lineage>
</organism>
<feature type="signal peptide" evidence="2">
    <location>
        <begin position="1"/>
        <end position="28"/>
    </location>
</feature>
<dbReference type="EMBL" id="CAJGYO010000001">
    <property type="protein sequence ID" value="CAD6206403.1"/>
    <property type="molecule type" value="Genomic_DNA"/>
</dbReference>
<gene>
    <name evidence="3" type="ORF">NCGR_LOCUS4111</name>
</gene>
<comment type="caution">
    <text evidence="3">The sequence shown here is derived from an EMBL/GenBank/DDBJ whole genome shotgun (WGS) entry which is preliminary data.</text>
</comment>
<feature type="chain" id="PRO_5032859503" evidence="2">
    <location>
        <begin position="29"/>
        <end position="163"/>
    </location>
</feature>
<dbReference type="Proteomes" id="UP000604825">
    <property type="component" value="Unassembled WGS sequence"/>
</dbReference>
<name>A0A811MFM9_9POAL</name>
<evidence type="ECO:0000256" key="2">
    <source>
        <dbReference type="SAM" id="SignalP"/>
    </source>
</evidence>
<evidence type="ECO:0000256" key="1">
    <source>
        <dbReference type="SAM" id="MobiDB-lite"/>
    </source>
</evidence>
<reference evidence="3" key="1">
    <citation type="submission" date="2020-10" db="EMBL/GenBank/DDBJ databases">
        <authorList>
            <person name="Han B."/>
            <person name="Lu T."/>
            <person name="Zhao Q."/>
            <person name="Huang X."/>
            <person name="Zhao Y."/>
        </authorList>
    </citation>
    <scope>NUCLEOTIDE SEQUENCE</scope>
</reference>